<evidence type="ECO:0000313" key="4">
    <source>
        <dbReference type="Proteomes" id="UP001189429"/>
    </source>
</evidence>
<name>A0ABN9SPY9_9DINO</name>
<dbReference type="Proteomes" id="UP001189429">
    <property type="component" value="Unassembled WGS sequence"/>
</dbReference>
<keyword evidence="4" id="KW-1185">Reference proteome</keyword>
<feature type="compositionally biased region" description="Basic and acidic residues" evidence="1">
    <location>
        <begin position="29"/>
        <end position="65"/>
    </location>
</feature>
<feature type="region of interest" description="Disordered" evidence="1">
    <location>
        <begin position="709"/>
        <end position="737"/>
    </location>
</feature>
<evidence type="ECO:0000256" key="2">
    <source>
        <dbReference type="SAM" id="SignalP"/>
    </source>
</evidence>
<dbReference type="InterPro" id="IPR018247">
    <property type="entry name" value="EF_Hand_1_Ca_BS"/>
</dbReference>
<keyword evidence="2" id="KW-0732">Signal</keyword>
<feature type="compositionally biased region" description="Low complexity" evidence="1">
    <location>
        <begin position="91"/>
        <end position="106"/>
    </location>
</feature>
<evidence type="ECO:0000256" key="1">
    <source>
        <dbReference type="SAM" id="MobiDB-lite"/>
    </source>
</evidence>
<reference evidence="3" key="1">
    <citation type="submission" date="2023-10" db="EMBL/GenBank/DDBJ databases">
        <authorList>
            <person name="Chen Y."/>
            <person name="Shah S."/>
            <person name="Dougan E. K."/>
            <person name="Thang M."/>
            <person name="Chan C."/>
        </authorList>
    </citation>
    <scope>NUCLEOTIDE SEQUENCE [LARGE SCALE GENOMIC DNA]</scope>
</reference>
<evidence type="ECO:0000313" key="3">
    <source>
        <dbReference type="EMBL" id="CAK0833949.1"/>
    </source>
</evidence>
<feature type="signal peptide" evidence="2">
    <location>
        <begin position="1"/>
        <end position="18"/>
    </location>
</feature>
<feature type="compositionally biased region" description="Polar residues" evidence="1">
    <location>
        <begin position="67"/>
        <end position="76"/>
    </location>
</feature>
<proteinExistence type="predicted"/>
<comment type="caution">
    <text evidence="3">The sequence shown here is derived from an EMBL/GenBank/DDBJ whole genome shotgun (WGS) entry which is preliminary data.</text>
</comment>
<accession>A0ABN9SPY9</accession>
<dbReference type="PROSITE" id="PS00018">
    <property type="entry name" value="EF_HAND_1"/>
    <property type="match status" value="1"/>
</dbReference>
<dbReference type="EMBL" id="CAUYUJ010012447">
    <property type="protein sequence ID" value="CAK0833949.1"/>
    <property type="molecule type" value="Genomic_DNA"/>
</dbReference>
<feature type="chain" id="PRO_5046138441" description="HYR domain-containing protein" evidence="2">
    <location>
        <begin position="19"/>
        <end position="764"/>
    </location>
</feature>
<organism evidence="3 4">
    <name type="scientific">Prorocentrum cordatum</name>
    <dbReference type="NCBI Taxonomy" id="2364126"/>
    <lineage>
        <taxon>Eukaryota</taxon>
        <taxon>Sar</taxon>
        <taxon>Alveolata</taxon>
        <taxon>Dinophyceae</taxon>
        <taxon>Prorocentrales</taxon>
        <taxon>Prorocentraceae</taxon>
        <taxon>Prorocentrum</taxon>
    </lineage>
</organism>
<evidence type="ECO:0008006" key="5">
    <source>
        <dbReference type="Google" id="ProtNLM"/>
    </source>
</evidence>
<gene>
    <name evidence="3" type="ORF">PCOR1329_LOCUS31500</name>
</gene>
<protein>
    <recommendedName>
        <fullName evidence="5">HYR domain-containing protein</fullName>
    </recommendedName>
</protein>
<sequence length="764" mass="82266">MMVRRALLAAVLLRTAAAIQVVEDPGGLAEHKEAEGRHLSRKERAVAERKARRKEAAMRAVEGSKKPGTSASQGEATGQAAGAVEGSKKPGASAAQGEAEGQSAGAEHWEAQGKPLSRKARAVAERRARREEAKRTAKEELLRERVQGRPQPAPEPTPAPTLATPAPTPEPTPEPTYTMDLPGVPCQCEKPSCFNRYDLDENTCITQAECDFQAPLLGNCTTVPATYGPTVWDLDGDGCLNYTEWDIIFDATNGSVCPTDVPTPCDECPEGYTVVSSPCGCEPCVGGEVRRRRALECTPCPSPLVDKGDFDDCKDPYTPEFSNGTNNSANITVTVPFETCDTFSLGDSITISGTDRDGNPASHTTIVMGITPTTGGFILDLLDPLTSDFAADASVRETCSSTDGTEVSSKNSPFAGGCCCACGTDCCETTEVCTVYPDGTGACSRAGPYPLFPTPAPTVGAKGDPHLVNLQGEHFDINHEGKFTLLRFPQAAEKSAEFSLQAAIQPDVGKPCTTYITQVELSGTWLGDKAVQIRCYRRSHSNDTDAFLGARLLEGESDSPWQTIEAFQSKYLVLSDSESQYEVSLDKVTWFPKKRSKKGPTAAGMFTLTLRNKKSHVGAKITMRQDLPEQEHLNVAVRQLSQLGRVDVGGLLGFDAHPQSLERPSAACVHHRATARYHVESQDEADHGYYFRPAWKDRWDRVRRAGRSRDNEAAASLMGKLDEKGNHGQGSGMCKCSSEGSSSGSFEGVLVEEASFVFAEASWE</sequence>
<feature type="region of interest" description="Disordered" evidence="1">
    <location>
        <begin position="29"/>
        <end position="176"/>
    </location>
</feature>
<feature type="compositionally biased region" description="Basic and acidic residues" evidence="1">
    <location>
        <begin position="122"/>
        <end position="147"/>
    </location>
</feature>